<feature type="region of interest" description="Disordered" evidence="1">
    <location>
        <begin position="130"/>
        <end position="157"/>
    </location>
</feature>
<evidence type="ECO:0000256" key="1">
    <source>
        <dbReference type="SAM" id="MobiDB-lite"/>
    </source>
</evidence>
<reference evidence="2" key="1">
    <citation type="journal article" date="2023" name="G3 (Bethesda)">
        <title>A reference genome for the long-term kleptoplast-retaining sea slug Elysia crispata morphotype clarki.</title>
        <authorList>
            <person name="Eastman K.E."/>
            <person name="Pendleton A.L."/>
            <person name="Shaikh M.A."/>
            <person name="Suttiyut T."/>
            <person name="Ogas R."/>
            <person name="Tomko P."/>
            <person name="Gavelis G."/>
            <person name="Widhalm J.R."/>
            <person name="Wisecaver J.H."/>
        </authorList>
    </citation>
    <scope>NUCLEOTIDE SEQUENCE</scope>
    <source>
        <strain evidence="2">ECLA1</strain>
    </source>
</reference>
<accession>A0AAE1A5V8</accession>
<organism evidence="2 3">
    <name type="scientific">Elysia crispata</name>
    <name type="common">lettuce slug</name>
    <dbReference type="NCBI Taxonomy" id="231223"/>
    <lineage>
        <taxon>Eukaryota</taxon>
        <taxon>Metazoa</taxon>
        <taxon>Spiralia</taxon>
        <taxon>Lophotrochozoa</taxon>
        <taxon>Mollusca</taxon>
        <taxon>Gastropoda</taxon>
        <taxon>Heterobranchia</taxon>
        <taxon>Euthyneura</taxon>
        <taxon>Panpulmonata</taxon>
        <taxon>Sacoglossa</taxon>
        <taxon>Placobranchoidea</taxon>
        <taxon>Plakobranchidae</taxon>
        <taxon>Elysia</taxon>
    </lineage>
</organism>
<evidence type="ECO:0000313" key="2">
    <source>
        <dbReference type="EMBL" id="KAK3780822.1"/>
    </source>
</evidence>
<keyword evidence="3" id="KW-1185">Reference proteome</keyword>
<protein>
    <submittedName>
        <fullName evidence="2">Uncharacterized protein</fullName>
    </submittedName>
</protein>
<proteinExistence type="predicted"/>
<evidence type="ECO:0000313" key="3">
    <source>
        <dbReference type="Proteomes" id="UP001283361"/>
    </source>
</evidence>
<dbReference type="AlphaFoldDB" id="A0AAE1A5V8"/>
<dbReference type="Proteomes" id="UP001283361">
    <property type="component" value="Unassembled WGS sequence"/>
</dbReference>
<sequence length="214" mass="23775">MDETHREGAGHTAIGGDWKRWKRPCDPATDLPGERGSLRLSPLELCWKRKLPTKSYWSSPRRSPAYQPGLSVVTKQEIPFGSRKAYTNKNIQSWASSNKTDTLETASFLQRFHFFLSTHSTVTNQARDTYVPQHKQSSTQNKRGHSGQDHCSNSDSGMPQGAQLTLCFQSTSSPHILAPLGYSSVLVNHNIVYFEDTAHSKLSVVCQAASGPQT</sequence>
<gene>
    <name evidence="2" type="ORF">RRG08_059466</name>
</gene>
<dbReference type="EMBL" id="JAWDGP010002684">
    <property type="protein sequence ID" value="KAK3780822.1"/>
    <property type="molecule type" value="Genomic_DNA"/>
</dbReference>
<name>A0AAE1A5V8_9GAST</name>
<comment type="caution">
    <text evidence="2">The sequence shown here is derived from an EMBL/GenBank/DDBJ whole genome shotgun (WGS) entry which is preliminary data.</text>
</comment>